<protein>
    <recommendedName>
        <fullName evidence="3">DUF4085 family protein</fullName>
    </recommendedName>
</protein>
<name>A0ABS4HXB7_9BACL</name>
<proteinExistence type="predicted"/>
<dbReference type="RefSeq" id="WP_167059005.1">
    <property type="nucleotide sequence ID" value="NZ_JAAOZR010000019.1"/>
</dbReference>
<dbReference type="EMBL" id="JAGGKV010000005">
    <property type="protein sequence ID" value="MBP1963273.1"/>
    <property type="molecule type" value="Genomic_DNA"/>
</dbReference>
<gene>
    <name evidence="1" type="ORF">J2Z65_002489</name>
</gene>
<accession>A0ABS4HXB7</accession>
<comment type="caution">
    <text evidence="1">The sequence shown here is derived from an EMBL/GenBank/DDBJ whole genome shotgun (WGS) entry which is preliminary data.</text>
</comment>
<reference evidence="1 2" key="1">
    <citation type="submission" date="2021-03" db="EMBL/GenBank/DDBJ databases">
        <title>Genomic Encyclopedia of Type Strains, Phase IV (KMG-IV): sequencing the most valuable type-strain genomes for metagenomic binning, comparative biology and taxonomic classification.</title>
        <authorList>
            <person name="Goeker M."/>
        </authorList>
    </citation>
    <scope>NUCLEOTIDE SEQUENCE [LARGE SCALE GENOMIC DNA]</scope>
    <source>
        <strain evidence="1 2">DSM 24950</strain>
    </source>
</reference>
<evidence type="ECO:0000313" key="1">
    <source>
        <dbReference type="EMBL" id="MBP1963273.1"/>
    </source>
</evidence>
<dbReference type="InterPro" id="IPR025144">
    <property type="entry name" value="DUF4085"/>
</dbReference>
<dbReference type="Proteomes" id="UP001519344">
    <property type="component" value="Unassembled WGS sequence"/>
</dbReference>
<evidence type="ECO:0008006" key="3">
    <source>
        <dbReference type="Google" id="ProtNLM"/>
    </source>
</evidence>
<evidence type="ECO:0000313" key="2">
    <source>
        <dbReference type="Proteomes" id="UP001519344"/>
    </source>
</evidence>
<keyword evidence="2" id="KW-1185">Reference proteome</keyword>
<sequence length="263" mass="31350">MKHFTKEWYELCQKTSFHLSLEEEKHAETFSEEYFQQLYNTELNSWLNLQEEVASIMKNNETVNRNNNNEYEPFNRDRKIEQFHDGFIYNQEYLKRKLPETILKQIADIRVFTLNKATRTVINAVTQYCEDNEKSVNTTIEDFRRYMGEVSNTLDKAIVDKFRFHDCTITNSVQEDMSLILLLDNSGGFTNIDQVTFKNFNIIKQEGSLEDSWWLYEEVYKVNDRYEFHVLLQNNNMGLIDFIISADQISFKSNKILNSNEEL</sequence>
<organism evidence="1 2">
    <name type="scientific">Paenibacillus aceris</name>
    <dbReference type="NCBI Taxonomy" id="869555"/>
    <lineage>
        <taxon>Bacteria</taxon>
        <taxon>Bacillati</taxon>
        <taxon>Bacillota</taxon>
        <taxon>Bacilli</taxon>
        <taxon>Bacillales</taxon>
        <taxon>Paenibacillaceae</taxon>
        <taxon>Paenibacillus</taxon>
    </lineage>
</organism>
<dbReference type="Pfam" id="PF13315">
    <property type="entry name" value="DUF4085"/>
    <property type="match status" value="1"/>
</dbReference>